<dbReference type="FunFam" id="1.20.1540.10:FF:000018">
    <property type="entry name" value="RHOMBOID-like protein 12, mitochondrial"/>
    <property type="match status" value="1"/>
</dbReference>
<dbReference type="InterPro" id="IPR035952">
    <property type="entry name" value="Rhomboid-like_sf"/>
</dbReference>
<evidence type="ECO:0000313" key="15">
    <source>
        <dbReference type="RefSeq" id="XP_031407364.1"/>
    </source>
</evidence>
<evidence type="ECO:0000256" key="7">
    <source>
        <dbReference type="ARBA" id="ARBA00022989"/>
    </source>
</evidence>
<dbReference type="GeneID" id="116215688"/>
<dbReference type="Pfam" id="PF01694">
    <property type="entry name" value="Rhomboid"/>
    <property type="match status" value="1"/>
</dbReference>
<evidence type="ECO:0000256" key="10">
    <source>
        <dbReference type="SAM" id="Phobius"/>
    </source>
</evidence>
<dbReference type="Proteomes" id="UP000515151">
    <property type="component" value="Chromosome 7"/>
</dbReference>
<keyword evidence="14" id="KW-1185">Reference proteome</keyword>
<evidence type="ECO:0000256" key="2">
    <source>
        <dbReference type="ARBA" id="ARBA00009045"/>
    </source>
</evidence>
<evidence type="ECO:0000256" key="4">
    <source>
        <dbReference type="ARBA" id="ARBA00022692"/>
    </source>
</evidence>
<accession>A0A218VYD1</accession>
<evidence type="ECO:0000313" key="13">
    <source>
        <dbReference type="Proteomes" id="UP000197138"/>
    </source>
</evidence>
<feature type="transmembrane region" description="Helical" evidence="10">
    <location>
        <begin position="129"/>
        <end position="148"/>
    </location>
</feature>
<keyword evidence="8 10" id="KW-0472">Membrane</keyword>
<dbReference type="GO" id="GO:0006508">
    <property type="term" value="P:proteolysis"/>
    <property type="evidence" value="ECO:0007669"/>
    <property type="project" value="UniProtKB-KW"/>
</dbReference>
<dbReference type="PANTHER" id="PTHR43731:SF14">
    <property type="entry name" value="PRESENILIN-ASSOCIATED RHOMBOID-LIKE PROTEIN, MITOCHONDRIAL"/>
    <property type="match status" value="1"/>
</dbReference>
<feature type="transmembrane region" description="Helical" evidence="10">
    <location>
        <begin position="207"/>
        <end position="226"/>
    </location>
</feature>
<feature type="transmembrane region" description="Helical" evidence="10">
    <location>
        <begin position="306"/>
        <end position="323"/>
    </location>
</feature>
<dbReference type="InterPro" id="IPR022764">
    <property type="entry name" value="Peptidase_S54_rhomboid_dom"/>
</dbReference>
<feature type="region of interest" description="Disordered" evidence="9">
    <location>
        <begin position="17"/>
        <end position="38"/>
    </location>
</feature>
<dbReference type="SUPFAM" id="SSF144091">
    <property type="entry name" value="Rhomboid-like"/>
    <property type="match status" value="1"/>
</dbReference>
<proteinExistence type="inferred from homology"/>
<evidence type="ECO:0000256" key="3">
    <source>
        <dbReference type="ARBA" id="ARBA00022670"/>
    </source>
</evidence>
<dbReference type="AlphaFoldDB" id="A0A218VYD1"/>
<evidence type="ECO:0000256" key="6">
    <source>
        <dbReference type="ARBA" id="ARBA00022946"/>
    </source>
</evidence>
<reference evidence="12" key="2">
    <citation type="submission" date="2017-06" db="EMBL/GenBank/DDBJ databases">
        <title>The pomegranate genome and the genomics of punicalagin biosynthesis.</title>
        <authorList>
            <person name="Xu C."/>
        </authorList>
    </citation>
    <scope>NUCLEOTIDE SEQUENCE [LARGE SCALE GENOMIC DNA]</scope>
    <source>
        <tissue evidence="12">Fresh leaf</tissue>
    </source>
</reference>
<feature type="domain" description="Peptidase S54 rhomboid" evidence="11">
    <location>
        <begin position="168"/>
        <end position="320"/>
    </location>
</feature>
<reference evidence="14" key="3">
    <citation type="journal article" date="2020" name="Plant Biotechnol. J.">
        <title>The pomegranate (Punica granatum L.) draft genome dissects genetic divergence between soft- and hard-seeded cultivars.</title>
        <authorList>
            <person name="Luo X."/>
            <person name="Li H."/>
            <person name="Wu Z."/>
            <person name="Yao W."/>
            <person name="Zhao P."/>
            <person name="Cao D."/>
            <person name="Yu H."/>
            <person name="Li K."/>
            <person name="Poudel K."/>
            <person name="Zhao D."/>
            <person name="Zhang F."/>
            <person name="Xia X."/>
            <person name="Chen L."/>
            <person name="Wang Q."/>
            <person name="Jing D."/>
            <person name="Cao S."/>
        </authorList>
    </citation>
    <scope>NUCLEOTIDE SEQUENCE [LARGE SCALE GENOMIC DNA]</scope>
</reference>
<evidence type="ECO:0000256" key="9">
    <source>
        <dbReference type="SAM" id="MobiDB-lite"/>
    </source>
</evidence>
<evidence type="ECO:0000259" key="11">
    <source>
        <dbReference type="Pfam" id="PF01694"/>
    </source>
</evidence>
<keyword evidence="5" id="KW-0378">Hydrolase</keyword>
<keyword evidence="6" id="KW-0809">Transit peptide</keyword>
<dbReference type="RefSeq" id="XP_031407364.1">
    <property type="nucleotide sequence ID" value="XM_031551504.1"/>
</dbReference>
<feature type="transmembrane region" description="Helical" evidence="10">
    <location>
        <begin position="246"/>
        <end position="265"/>
    </location>
</feature>
<protein>
    <submittedName>
        <fullName evidence="15">RHOMBOID-like protein 12, mitochondrial isoform X1</fullName>
    </submittedName>
</protein>
<keyword evidence="7 10" id="KW-1133">Transmembrane helix</keyword>
<dbReference type="OrthoDB" id="418595at2759"/>
<keyword evidence="4 10" id="KW-0812">Transmembrane</keyword>
<comment type="similarity">
    <text evidence="2">Belongs to the peptidase S54 family.</text>
</comment>
<evidence type="ECO:0000313" key="12">
    <source>
        <dbReference type="EMBL" id="OWM65218.1"/>
    </source>
</evidence>
<comment type="subcellular location">
    <subcellularLocation>
        <location evidence="1">Membrane</location>
        <topology evidence="1">Multi-pass membrane protein</topology>
    </subcellularLocation>
</comment>
<gene>
    <name evidence="15" type="primary">LOC116215688</name>
    <name evidence="12" type="ORF">CDL15_Pgr008807</name>
</gene>
<reference evidence="13" key="1">
    <citation type="journal article" date="2017" name="Plant J.">
        <title>The pomegranate (Punica granatum L.) genome and the genomics of punicalagin biosynthesis.</title>
        <authorList>
            <person name="Qin G."/>
            <person name="Xu C."/>
            <person name="Ming R."/>
            <person name="Tang H."/>
            <person name="Guyot R."/>
            <person name="Kramer E.M."/>
            <person name="Hu Y."/>
            <person name="Yi X."/>
            <person name="Qi Y."/>
            <person name="Xu X."/>
            <person name="Gao Z."/>
            <person name="Pan H."/>
            <person name="Jian J."/>
            <person name="Tian Y."/>
            <person name="Yue Z."/>
            <person name="Xu Y."/>
        </authorList>
    </citation>
    <scope>NUCLEOTIDE SEQUENCE [LARGE SCALE GENOMIC DNA]</scope>
    <source>
        <strain evidence="13">cv. Dabenzi</strain>
    </source>
</reference>
<keyword evidence="3" id="KW-0645">Protease</keyword>
<feature type="transmembrane region" description="Helical" evidence="10">
    <location>
        <begin position="272"/>
        <end position="291"/>
    </location>
</feature>
<evidence type="ECO:0000256" key="1">
    <source>
        <dbReference type="ARBA" id="ARBA00004141"/>
    </source>
</evidence>
<dbReference type="EMBL" id="MTKT01005615">
    <property type="protein sequence ID" value="OWM65218.1"/>
    <property type="molecule type" value="Genomic_DNA"/>
</dbReference>
<organism evidence="12 13">
    <name type="scientific">Punica granatum</name>
    <name type="common">Pomegranate</name>
    <dbReference type="NCBI Taxonomy" id="22663"/>
    <lineage>
        <taxon>Eukaryota</taxon>
        <taxon>Viridiplantae</taxon>
        <taxon>Streptophyta</taxon>
        <taxon>Embryophyta</taxon>
        <taxon>Tracheophyta</taxon>
        <taxon>Spermatophyta</taxon>
        <taxon>Magnoliopsida</taxon>
        <taxon>eudicotyledons</taxon>
        <taxon>Gunneridae</taxon>
        <taxon>Pentapetalae</taxon>
        <taxon>rosids</taxon>
        <taxon>malvids</taxon>
        <taxon>Myrtales</taxon>
        <taxon>Lythraceae</taxon>
        <taxon>Punica</taxon>
    </lineage>
</organism>
<dbReference type="PANTHER" id="PTHR43731">
    <property type="entry name" value="RHOMBOID PROTEASE"/>
    <property type="match status" value="1"/>
</dbReference>
<dbReference type="GO" id="GO:0016020">
    <property type="term" value="C:membrane"/>
    <property type="evidence" value="ECO:0007669"/>
    <property type="project" value="UniProtKB-SubCell"/>
</dbReference>
<dbReference type="GO" id="GO:0004252">
    <property type="term" value="F:serine-type endopeptidase activity"/>
    <property type="evidence" value="ECO:0007669"/>
    <property type="project" value="InterPro"/>
</dbReference>
<dbReference type="Gene3D" id="1.20.1540.10">
    <property type="entry name" value="Rhomboid-like"/>
    <property type="match status" value="1"/>
</dbReference>
<evidence type="ECO:0000256" key="5">
    <source>
        <dbReference type="ARBA" id="ARBA00022801"/>
    </source>
</evidence>
<reference evidence="15" key="4">
    <citation type="submission" date="2025-04" db="UniProtKB">
        <authorList>
            <consortium name="RefSeq"/>
        </authorList>
    </citation>
    <scope>IDENTIFICATION</scope>
    <source>
        <tissue evidence="15">Leaf</tissue>
    </source>
</reference>
<dbReference type="InterPro" id="IPR050925">
    <property type="entry name" value="Rhomboid_protease_S54"/>
</dbReference>
<feature type="transmembrane region" description="Helical" evidence="10">
    <location>
        <begin position="168"/>
        <end position="195"/>
    </location>
</feature>
<evidence type="ECO:0000256" key="8">
    <source>
        <dbReference type="ARBA" id="ARBA00023136"/>
    </source>
</evidence>
<evidence type="ECO:0000313" key="14">
    <source>
        <dbReference type="Proteomes" id="UP000515151"/>
    </source>
</evidence>
<sequence length="328" mass="36018">MQRLFSVKLLSNPNRLIRSSSSSSSCSSSSSSLLLRPARRPSGSAFSSSLAGPTESQLGKLANSNQAHGFLSNPLALARRNLKFSAWLPPVEGGLRRFRFFDRNSGFGSSFRYYAYSWRSWLRRLSVDSVVLGLIIANVSVFLLWQVADHRFMFRNFMISLDHIRNGYLHTMVTSAFSHMSAGHLVSNMLGLYFFGQHLGRVFGPDVLLKLYFAGAISGSIFYLAYHAFLALQSKNRGTVAVDPSRIPGLGASGAVNAIMLLDIFLFPKSILLFDFIIPVPAILLGIYIIGKDMLRVIEGDTEVSGSAHLGGAAAAAIAWARVRRGRF</sequence>
<name>A0A218VYD1_PUNGR</name>
<dbReference type="Proteomes" id="UP000197138">
    <property type="component" value="Unassembled WGS sequence"/>
</dbReference>